<proteinExistence type="predicted"/>
<dbReference type="SUPFAM" id="SSF46689">
    <property type="entry name" value="Homeodomain-like"/>
    <property type="match status" value="1"/>
</dbReference>
<dbReference type="EMBL" id="CAJOAX010028517">
    <property type="protein sequence ID" value="CAF4235399.1"/>
    <property type="molecule type" value="Genomic_DNA"/>
</dbReference>
<name>A0A820DNZ8_9BILA</name>
<dbReference type="InterPro" id="IPR009057">
    <property type="entry name" value="Homeodomain-like_sf"/>
</dbReference>
<comment type="caution">
    <text evidence="2">The sequence shown here is derived from an EMBL/GenBank/DDBJ whole genome shotgun (WGS) entry which is preliminary data.</text>
</comment>
<evidence type="ECO:0000256" key="1">
    <source>
        <dbReference type="SAM" id="MobiDB-lite"/>
    </source>
</evidence>
<sequence length="96" mass="11003">MPSTSALKHRGENGRPRVLSGKEKQAIGQYVRYKNEITLNEIKEKLSKMHHKPMSAPTISRQLHENGYKNVLPQPTQMLTSYEKKTTCTMGQEAYK</sequence>
<dbReference type="AlphaFoldDB" id="A0A820DNZ8"/>
<feature type="compositionally biased region" description="Basic and acidic residues" evidence="1">
    <location>
        <begin position="9"/>
        <end position="23"/>
    </location>
</feature>
<evidence type="ECO:0000313" key="3">
    <source>
        <dbReference type="Proteomes" id="UP000663823"/>
    </source>
</evidence>
<organism evidence="2 3">
    <name type="scientific">Rotaria sordida</name>
    <dbReference type="NCBI Taxonomy" id="392033"/>
    <lineage>
        <taxon>Eukaryota</taxon>
        <taxon>Metazoa</taxon>
        <taxon>Spiralia</taxon>
        <taxon>Gnathifera</taxon>
        <taxon>Rotifera</taxon>
        <taxon>Eurotatoria</taxon>
        <taxon>Bdelloidea</taxon>
        <taxon>Philodinida</taxon>
        <taxon>Philodinidae</taxon>
        <taxon>Rotaria</taxon>
    </lineage>
</organism>
<evidence type="ECO:0008006" key="4">
    <source>
        <dbReference type="Google" id="ProtNLM"/>
    </source>
</evidence>
<evidence type="ECO:0000313" key="2">
    <source>
        <dbReference type="EMBL" id="CAF4235399.1"/>
    </source>
</evidence>
<gene>
    <name evidence="2" type="ORF">OTI717_LOCUS39890</name>
</gene>
<protein>
    <recommendedName>
        <fullName evidence="4">Transposase Tc1-like domain-containing protein</fullName>
    </recommendedName>
</protein>
<feature type="region of interest" description="Disordered" evidence="1">
    <location>
        <begin position="1"/>
        <end position="23"/>
    </location>
</feature>
<accession>A0A820DNZ8</accession>
<reference evidence="2" key="1">
    <citation type="submission" date="2021-02" db="EMBL/GenBank/DDBJ databases">
        <authorList>
            <person name="Nowell W R."/>
        </authorList>
    </citation>
    <scope>NUCLEOTIDE SEQUENCE</scope>
</reference>
<dbReference type="Proteomes" id="UP000663823">
    <property type="component" value="Unassembled WGS sequence"/>
</dbReference>